<accession>F7PRE6</accession>
<reference evidence="4 5" key="2">
    <citation type="journal article" date="2013" name="PLoS ONE">
        <title>INDIGO - INtegrated Data Warehouse of MIcrobial GenOmes with Examples from the Red Sea Extremophiles.</title>
        <authorList>
            <person name="Alam I."/>
            <person name="Antunes A."/>
            <person name="Kamau A.A."/>
            <person name="Ba Alawi W."/>
            <person name="Kalkatawi M."/>
            <person name="Stingl U."/>
            <person name="Bajic V.B."/>
        </authorList>
    </citation>
    <scope>NUCLEOTIDE SEQUENCE [LARGE SCALE GENOMIC DNA]</scope>
    <source>
        <strain evidence="4 5">SSD-17B</strain>
    </source>
</reference>
<evidence type="ECO:0000313" key="4">
    <source>
        <dbReference type="EMBL" id="ERJ11728.1"/>
    </source>
</evidence>
<name>F7PRE6_9MOLU</name>
<keyword evidence="5" id="KW-1185">Reference proteome</keyword>
<evidence type="ECO:0000256" key="1">
    <source>
        <dbReference type="ARBA" id="ARBA00022729"/>
    </source>
</evidence>
<reference evidence="4 5" key="1">
    <citation type="journal article" date="2011" name="J. Bacteriol.">
        <title>Genome sequence of Haloplasma contractile, an unusual contractile bacterium from a deep-sea anoxic brine lake.</title>
        <authorList>
            <person name="Antunes A."/>
            <person name="Alam I."/>
            <person name="El Dorry H."/>
            <person name="Siam R."/>
            <person name="Robertson A."/>
            <person name="Bajic V.B."/>
            <person name="Stingl U."/>
        </authorList>
    </citation>
    <scope>NUCLEOTIDE SEQUENCE [LARGE SCALE GENOMIC DNA]</scope>
    <source>
        <strain evidence="4 5">SSD-17B</strain>
    </source>
</reference>
<feature type="domain" description="Glycosyl hydrolase-like 10" evidence="3">
    <location>
        <begin position="595"/>
        <end position="916"/>
    </location>
</feature>
<evidence type="ECO:0000259" key="3">
    <source>
        <dbReference type="Pfam" id="PF02638"/>
    </source>
</evidence>
<keyword evidence="2" id="KW-1133">Transmembrane helix</keyword>
<proteinExistence type="predicted"/>
<dbReference type="eggNOG" id="COG1649">
    <property type="taxonomic scope" value="Bacteria"/>
</dbReference>
<dbReference type="SUPFAM" id="SSF51445">
    <property type="entry name" value="(Trans)glycosidases"/>
    <property type="match status" value="2"/>
</dbReference>
<dbReference type="AlphaFoldDB" id="F7PRE6"/>
<dbReference type="PANTHER" id="PTHR43405:SF1">
    <property type="entry name" value="GLYCOSYL HYDROLASE DIGH"/>
    <property type="match status" value="1"/>
</dbReference>
<dbReference type="PANTHER" id="PTHR43405">
    <property type="entry name" value="GLYCOSYL HYDROLASE DIGH"/>
    <property type="match status" value="1"/>
</dbReference>
<dbReference type="InterPro" id="IPR013783">
    <property type="entry name" value="Ig-like_fold"/>
</dbReference>
<dbReference type="OrthoDB" id="9773203at2"/>
<sequence length="1140" mass="131802">MKTYIAIVLFIVSLLSLSLLIVKGESGDLEVLKKYSSTESIYHYRSDEPVMIPKSYNHQKREFRGVWISTVFNIDMPEHQSKEQYQEEFVKILDHLELYNFNAMIFQVRPSSDALYSSTLNPWSRFLTGTEGVDPEWDPLSWMIQESHKRNIEFHAWFNPYRVSTSKVTDKNAYLNSLDDLNFAKKNPDLVVEDTDGKLILNPGEPQVKTFITNTVMEVVKHYDIDGIHFDDYFYPYSGLKAGEDKATFNTYKEHNQSIEDWRRKNVDAVIEAISSQLQTYNQSHGTSVQFGISPFGIWRSQCNDPEGSNTSCGAMQSYDDQYADTKKWVENNWLDYIVPQVYWDFAHPYGAPYADVVDWWVDKVTGTNVNLYIGHGAYKIDSNTSWSNPNEVPNQIRYNSQYDEVKGSVYFSYKTLFKSSSQTVLETRDKIKMYYNNQALTPTLKNYQPTSLGTVTNIEVTTNDTSNRIEWAKSDQALKYVLYRYEYGETVNLDDPSTLLTIIPNSGETIMTYSDESADPSKEYTYLLTMITQGNYESNAALVSTIEDSNLNQPTLINDELEPLFKYGSTESVTHYRTDDPVLIPKEYHQQKQEFRGVWVATVANIDMPIHTSKEGYQQAFLTMLDTIEAYNFNAIIFQVRPTNDAFYPSSFNPWSRYLTGEEGNSPGWDPLKWMIEESHARNIEFHAWFNPYRVSTSEVTTKSDYLDDLHQRNFARKYQDLVIKGGDDKLILNPGEPKVKEFIIDSILEVVENYEVDGIHFDDYFYPYSGIKALEDTTTYETYKEDGQSIDDFRRQNVDDIIETISTQIKTYNLEQNDRVQFGISPFGIWRSDCKDPLGSNTSCGAMQSYDKQYADTRKWVKNNWLDYIVPQIYWEFQHEGGAQYADIVDWWAATVSETDVNLYIGHGSYKYDSNQAWMNHKELLNQLTYNTKYEETKGSVFFSYKSLVDYSSQALVKARNELKANYWTYNAFTPQLNRYEQLQPSQIQDITLSIVENGIKLEWNQVSDAKSYVIYKSVQGKDLDINNPSYIETIVSNSDEQTITYIDEQADELTMYTYTITIIDKSNNETYGATENIELINDVDPSEEDQNTDDKNVSDETSDLDLVNNMTTRYVIIGVVVGLALIVVLTVFIRVKQ</sequence>
<dbReference type="InParanoid" id="F7PRE6"/>
<dbReference type="Gene3D" id="3.20.20.80">
    <property type="entry name" value="Glycosidases"/>
    <property type="match status" value="2"/>
</dbReference>
<organism evidence="4 5">
    <name type="scientific">Haloplasma contractile SSD-17B</name>
    <dbReference type="NCBI Taxonomy" id="1033810"/>
    <lineage>
        <taxon>Bacteria</taxon>
        <taxon>Bacillati</taxon>
        <taxon>Mycoplasmatota</taxon>
        <taxon>Mollicutes</taxon>
        <taxon>Haloplasmatales</taxon>
        <taxon>Haloplasmataceae</taxon>
        <taxon>Haloplasma</taxon>
    </lineage>
</organism>
<dbReference type="InterPro" id="IPR052177">
    <property type="entry name" value="Divisome_Glycosyl_Hydrolase"/>
</dbReference>
<evidence type="ECO:0000256" key="2">
    <source>
        <dbReference type="SAM" id="Phobius"/>
    </source>
</evidence>
<dbReference type="EMBL" id="AFNU02000008">
    <property type="protein sequence ID" value="ERJ11728.1"/>
    <property type="molecule type" value="Genomic_DNA"/>
</dbReference>
<gene>
    <name evidence="4" type="ORF">HLPCO_002211</name>
</gene>
<dbReference type="STRING" id="1033810.HLPCO_002211"/>
<dbReference type="RefSeq" id="WP_008824405.1">
    <property type="nucleotide sequence ID" value="NZ_AFNU02000008.1"/>
</dbReference>
<dbReference type="InterPro" id="IPR017853">
    <property type="entry name" value="GH"/>
</dbReference>
<protein>
    <submittedName>
        <fullName evidence="4">Secreted protein</fullName>
    </submittedName>
</protein>
<dbReference type="Proteomes" id="UP000005707">
    <property type="component" value="Unassembled WGS sequence"/>
</dbReference>
<keyword evidence="1" id="KW-0732">Signal</keyword>
<keyword evidence="2" id="KW-0472">Membrane</keyword>
<keyword evidence="2" id="KW-0812">Transmembrane</keyword>
<evidence type="ECO:0000313" key="5">
    <source>
        <dbReference type="Proteomes" id="UP000005707"/>
    </source>
</evidence>
<dbReference type="InterPro" id="IPR003790">
    <property type="entry name" value="GHL10"/>
</dbReference>
<feature type="domain" description="Glycosyl hydrolase-like 10" evidence="3">
    <location>
        <begin position="62"/>
        <end position="384"/>
    </location>
</feature>
<dbReference type="Pfam" id="PF02638">
    <property type="entry name" value="GHL10"/>
    <property type="match status" value="2"/>
</dbReference>
<comment type="caution">
    <text evidence="4">The sequence shown here is derived from an EMBL/GenBank/DDBJ whole genome shotgun (WGS) entry which is preliminary data.</text>
</comment>
<dbReference type="Gene3D" id="2.60.40.10">
    <property type="entry name" value="Immunoglobulins"/>
    <property type="match status" value="2"/>
</dbReference>
<feature type="transmembrane region" description="Helical" evidence="2">
    <location>
        <begin position="1117"/>
        <end position="1136"/>
    </location>
</feature>